<keyword evidence="2 9" id="KW-0963">Cytoplasm</keyword>
<keyword evidence="3 9" id="KW-0479">Metal-binding</keyword>
<gene>
    <name evidence="9" type="primary">hemH</name>
    <name evidence="11" type="ORF">C7443_10225</name>
</gene>
<keyword evidence="7 9" id="KW-0627">Porphyrin biosynthesis</keyword>
<comment type="function">
    <text evidence="9 10">Catalyzes the ferrous insertion into protoporphyrin IX.</text>
</comment>
<dbReference type="FunFam" id="3.40.50.1400:FF:000002">
    <property type="entry name" value="Ferrochelatase"/>
    <property type="match status" value="1"/>
</dbReference>
<evidence type="ECO:0000313" key="11">
    <source>
        <dbReference type="EMBL" id="PWV64376.1"/>
    </source>
</evidence>
<keyword evidence="5 9" id="KW-0350">Heme biosynthesis</keyword>
<comment type="catalytic activity">
    <reaction evidence="8">
        <text>Fe-coproporphyrin III + 2 H(+) = coproporphyrin III + Fe(2+)</text>
        <dbReference type="Rhea" id="RHEA:49572"/>
        <dbReference type="ChEBI" id="CHEBI:15378"/>
        <dbReference type="ChEBI" id="CHEBI:29033"/>
        <dbReference type="ChEBI" id="CHEBI:68438"/>
        <dbReference type="ChEBI" id="CHEBI:131725"/>
        <dbReference type="EC" id="4.99.1.9"/>
    </reaction>
    <physiologicalReaction direction="right-to-left" evidence="8">
        <dbReference type="Rhea" id="RHEA:49574"/>
    </physiologicalReaction>
</comment>
<dbReference type="InterPro" id="IPR019772">
    <property type="entry name" value="Ferrochelatase_AS"/>
</dbReference>
<reference evidence="11 12" key="1">
    <citation type="submission" date="2018-05" db="EMBL/GenBank/DDBJ databases">
        <title>Genomic Encyclopedia of Type Strains, Phase IV (KMG-IV): sequencing the most valuable type-strain genomes for metagenomic binning, comparative biology and taxonomic classification.</title>
        <authorList>
            <person name="Goeker M."/>
        </authorList>
    </citation>
    <scope>NUCLEOTIDE SEQUENCE [LARGE SCALE GENOMIC DNA]</scope>
    <source>
        <strain evidence="11 12">DSM 23606</strain>
    </source>
</reference>
<comment type="caution">
    <text evidence="11">The sequence shown here is derived from an EMBL/GenBank/DDBJ whole genome shotgun (WGS) entry which is preliminary data.</text>
</comment>
<dbReference type="AlphaFoldDB" id="A0A317MZ60"/>
<dbReference type="Gene3D" id="3.40.50.1400">
    <property type="match status" value="2"/>
</dbReference>
<proteinExistence type="inferred from homology"/>
<dbReference type="NCBIfam" id="TIGR00109">
    <property type="entry name" value="hemH"/>
    <property type="match status" value="1"/>
</dbReference>
<dbReference type="GO" id="GO:0046872">
    <property type="term" value="F:metal ion binding"/>
    <property type="evidence" value="ECO:0007669"/>
    <property type="project" value="UniProtKB-KW"/>
</dbReference>
<dbReference type="InterPro" id="IPR001015">
    <property type="entry name" value="Ferrochelatase"/>
</dbReference>
<comment type="subcellular location">
    <subcellularLocation>
        <location evidence="9 10">Cytoplasm</location>
    </subcellularLocation>
</comment>
<keyword evidence="12" id="KW-1185">Reference proteome</keyword>
<dbReference type="Proteomes" id="UP000246569">
    <property type="component" value="Unassembled WGS sequence"/>
</dbReference>
<dbReference type="UniPathway" id="UPA00252">
    <property type="reaction ID" value="UER00325"/>
</dbReference>
<feature type="binding site" evidence="9">
    <location>
        <position position="290"/>
    </location>
    <ligand>
        <name>Fe(2+)</name>
        <dbReference type="ChEBI" id="CHEBI:29033"/>
    </ligand>
</feature>
<dbReference type="CDD" id="cd03411">
    <property type="entry name" value="Ferrochelatase_N"/>
    <property type="match status" value="1"/>
</dbReference>
<dbReference type="GO" id="GO:0006783">
    <property type="term" value="P:heme biosynthetic process"/>
    <property type="evidence" value="ECO:0007669"/>
    <property type="project" value="UniProtKB-UniRule"/>
</dbReference>
<accession>A0A317MZ60</accession>
<feature type="binding site" evidence="9">
    <location>
        <position position="209"/>
    </location>
    <ligand>
        <name>Fe(2+)</name>
        <dbReference type="ChEBI" id="CHEBI:29033"/>
    </ligand>
</feature>
<dbReference type="GO" id="GO:0004325">
    <property type="term" value="F:ferrochelatase activity"/>
    <property type="evidence" value="ECO:0007669"/>
    <property type="project" value="UniProtKB-UniRule"/>
</dbReference>
<evidence type="ECO:0000256" key="4">
    <source>
        <dbReference type="ARBA" id="ARBA00023004"/>
    </source>
</evidence>
<dbReference type="InterPro" id="IPR033644">
    <property type="entry name" value="Ferrochelatase_C"/>
</dbReference>
<evidence type="ECO:0000256" key="1">
    <source>
        <dbReference type="ARBA" id="ARBA00007718"/>
    </source>
</evidence>
<evidence type="ECO:0000256" key="2">
    <source>
        <dbReference type="ARBA" id="ARBA00022490"/>
    </source>
</evidence>
<evidence type="ECO:0000313" key="12">
    <source>
        <dbReference type="Proteomes" id="UP000246569"/>
    </source>
</evidence>
<dbReference type="OrthoDB" id="9809741at2"/>
<dbReference type="HAMAP" id="MF_00323">
    <property type="entry name" value="Ferrochelatase"/>
    <property type="match status" value="1"/>
</dbReference>
<dbReference type="SUPFAM" id="SSF53800">
    <property type="entry name" value="Chelatase"/>
    <property type="match status" value="1"/>
</dbReference>
<dbReference type="PROSITE" id="PS00534">
    <property type="entry name" value="FERROCHELATASE"/>
    <property type="match status" value="1"/>
</dbReference>
<comment type="catalytic activity">
    <reaction evidence="9 10">
        <text>heme b + 2 H(+) = protoporphyrin IX + Fe(2+)</text>
        <dbReference type="Rhea" id="RHEA:22584"/>
        <dbReference type="ChEBI" id="CHEBI:15378"/>
        <dbReference type="ChEBI" id="CHEBI:29033"/>
        <dbReference type="ChEBI" id="CHEBI:57306"/>
        <dbReference type="ChEBI" id="CHEBI:60344"/>
        <dbReference type="EC" id="4.98.1.1"/>
    </reaction>
</comment>
<evidence type="ECO:0000256" key="8">
    <source>
        <dbReference type="ARBA" id="ARBA00024536"/>
    </source>
</evidence>
<keyword evidence="4 9" id="KW-0408">Iron</keyword>
<dbReference type="EMBL" id="QGTJ01000002">
    <property type="protein sequence ID" value="PWV64376.1"/>
    <property type="molecule type" value="Genomic_DNA"/>
</dbReference>
<evidence type="ECO:0000256" key="10">
    <source>
        <dbReference type="RuleBase" id="RU000607"/>
    </source>
</evidence>
<dbReference type="InterPro" id="IPR033659">
    <property type="entry name" value="Ferrochelatase_N"/>
</dbReference>
<dbReference type="RefSeq" id="WP_110017051.1">
    <property type="nucleotide sequence ID" value="NZ_QGTJ01000002.1"/>
</dbReference>
<evidence type="ECO:0000256" key="6">
    <source>
        <dbReference type="ARBA" id="ARBA00023239"/>
    </source>
</evidence>
<comment type="pathway">
    <text evidence="9 10">Porphyrin-containing compound metabolism; protoheme biosynthesis; protoheme from protoporphyrin-IX: step 1/1.</text>
</comment>
<sequence length="363" mass="40358">MSHAPAAAHVHGRRSITGILLTNLGTPDAPTPAALRRYLAEFLWDRRVVELPRALWWLILHGIILRTRPARSARKYATVWTTEGSPLLATGQRQRAALQDLLHARELGSVEVALGMRYGQPSIATALRELREAGCNRLLVLPLYPQYSAATTASTFDAVAAELGRWRWLPELRFITHYHDDPHWVEAVAASIRHAWQDAEPQRLLFSFHGLPERNLLAGDPYFCECHKSARLIAERLALPDERWAVAFQSRFGRAEWLKPYTSATLQQWAQSGVKSVDVICPGFAADCLETLEEIAIENRDLFLASGGETFRYLPALNAAPGHIAALATLVERHITGWSNPDTIDDESLAASRTRALALGASD</sequence>
<dbReference type="CDD" id="cd00419">
    <property type="entry name" value="Ferrochelatase_C"/>
    <property type="match status" value="1"/>
</dbReference>
<dbReference type="Pfam" id="PF00762">
    <property type="entry name" value="Ferrochelatase"/>
    <property type="match status" value="1"/>
</dbReference>
<dbReference type="EC" id="4.98.1.1" evidence="9 10"/>
<protein>
    <recommendedName>
        <fullName evidence="9 10">Ferrochelatase</fullName>
        <ecNumber evidence="9 10">4.98.1.1</ecNumber>
    </recommendedName>
    <alternativeName>
        <fullName evidence="9">Heme synthase</fullName>
    </alternativeName>
    <alternativeName>
        <fullName evidence="9">Protoheme ferro-lyase</fullName>
    </alternativeName>
</protein>
<dbReference type="GO" id="GO:0005737">
    <property type="term" value="C:cytoplasm"/>
    <property type="evidence" value="ECO:0007669"/>
    <property type="project" value="UniProtKB-SubCell"/>
</dbReference>
<name>A0A317MZ60_9GAMM</name>
<evidence type="ECO:0000256" key="5">
    <source>
        <dbReference type="ARBA" id="ARBA00023133"/>
    </source>
</evidence>
<keyword evidence="6 9" id="KW-0456">Lyase</keyword>
<organism evidence="11 12">
    <name type="scientific">Plasticicumulans acidivorans</name>
    <dbReference type="NCBI Taxonomy" id="886464"/>
    <lineage>
        <taxon>Bacteria</taxon>
        <taxon>Pseudomonadati</taxon>
        <taxon>Pseudomonadota</taxon>
        <taxon>Gammaproteobacteria</taxon>
        <taxon>Candidatus Competibacteraceae</taxon>
        <taxon>Plasticicumulans</taxon>
    </lineage>
</organism>
<dbReference type="PANTHER" id="PTHR11108">
    <property type="entry name" value="FERROCHELATASE"/>
    <property type="match status" value="1"/>
</dbReference>
<evidence type="ECO:0000256" key="7">
    <source>
        <dbReference type="ARBA" id="ARBA00023244"/>
    </source>
</evidence>
<evidence type="ECO:0000256" key="3">
    <source>
        <dbReference type="ARBA" id="ARBA00022723"/>
    </source>
</evidence>
<dbReference type="PANTHER" id="PTHR11108:SF1">
    <property type="entry name" value="FERROCHELATASE, MITOCHONDRIAL"/>
    <property type="match status" value="1"/>
</dbReference>
<comment type="similarity">
    <text evidence="1 9 10">Belongs to the ferrochelatase family.</text>
</comment>
<evidence type="ECO:0000256" key="9">
    <source>
        <dbReference type="HAMAP-Rule" id="MF_00323"/>
    </source>
</evidence>